<evidence type="ECO:0000256" key="1">
    <source>
        <dbReference type="ARBA" id="ARBA00004141"/>
    </source>
</evidence>
<reference evidence="15" key="2">
    <citation type="submission" date="2025-09" db="UniProtKB">
        <authorList>
            <consortium name="Ensembl"/>
        </authorList>
    </citation>
    <scope>IDENTIFICATION</scope>
</reference>
<keyword evidence="16" id="KW-1185">Reference proteome</keyword>
<keyword evidence="11 13" id="KW-0807">Transducer</keyword>
<dbReference type="PANTHER" id="PTHR11394">
    <property type="entry name" value="TASTE RECEPTOR TYPE 2"/>
    <property type="match status" value="1"/>
</dbReference>
<evidence type="ECO:0000256" key="13">
    <source>
        <dbReference type="RuleBase" id="RU004424"/>
    </source>
</evidence>
<comment type="subcellular location">
    <subcellularLocation>
        <location evidence="1 13">Membrane</location>
        <topology evidence="1 13">Multi-pass membrane protein</topology>
    </subcellularLocation>
</comment>
<dbReference type="SUPFAM" id="SSF81321">
    <property type="entry name" value="Family A G protein-coupled receptor-like"/>
    <property type="match status" value="1"/>
</dbReference>
<evidence type="ECO:0000256" key="6">
    <source>
        <dbReference type="ARBA" id="ARBA00022989"/>
    </source>
</evidence>
<gene>
    <name evidence="15" type="primary">TAS2R10</name>
</gene>
<feature type="transmembrane region" description="Helical" evidence="14">
    <location>
        <begin position="178"/>
        <end position="203"/>
    </location>
</feature>
<protein>
    <recommendedName>
        <fullName evidence="13">Taste receptor type 2</fullName>
    </recommendedName>
</protein>
<dbReference type="Ensembl" id="ENSSVLT00005004981.1">
    <property type="protein sequence ID" value="ENSSVLP00005004522.1"/>
    <property type="gene ID" value="ENSSVLG00005003619.1"/>
</dbReference>
<dbReference type="InterPro" id="IPR007960">
    <property type="entry name" value="TAS2R"/>
</dbReference>
<organism evidence="15 16">
    <name type="scientific">Sciurus vulgaris</name>
    <name type="common">Eurasian red squirrel</name>
    <dbReference type="NCBI Taxonomy" id="55149"/>
    <lineage>
        <taxon>Eukaryota</taxon>
        <taxon>Metazoa</taxon>
        <taxon>Chordata</taxon>
        <taxon>Craniata</taxon>
        <taxon>Vertebrata</taxon>
        <taxon>Euteleostomi</taxon>
        <taxon>Mammalia</taxon>
        <taxon>Eutheria</taxon>
        <taxon>Euarchontoglires</taxon>
        <taxon>Glires</taxon>
        <taxon>Rodentia</taxon>
        <taxon>Sciuromorpha</taxon>
        <taxon>Sciuridae</taxon>
        <taxon>Sciurinae</taxon>
        <taxon>Sciurini</taxon>
        <taxon>Sciurus</taxon>
    </lineage>
</organism>
<keyword evidence="10" id="KW-0325">Glycoprotein</keyword>
<dbReference type="Proteomes" id="UP000694564">
    <property type="component" value="Chromosome 5"/>
</dbReference>
<evidence type="ECO:0000256" key="10">
    <source>
        <dbReference type="ARBA" id="ARBA00023180"/>
    </source>
</evidence>
<proteinExistence type="inferred from homology"/>
<keyword evidence="8 13" id="KW-0472">Membrane</keyword>
<evidence type="ECO:0000256" key="5">
    <source>
        <dbReference type="ARBA" id="ARBA00022692"/>
    </source>
</evidence>
<feature type="transmembrane region" description="Helical" evidence="14">
    <location>
        <begin position="227"/>
        <end position="247"/>
    </location>
</feature>
<comment type="similarity">
    <text evidence="2 12">Belongs to the G-protein coupled receptor T2R family.</text>
</comment>
<sequence length="310" mass="35362">MPSVIENILFFVTITQLVLGVVGNGFIGLVNCIDCVKNKRFSMLGCILTGLAISRICLIWFIIFDGVIKFFSPDMYTSSDLVECFSYLAVIIHHLNIWFATSLSIYYFLKIANFSHYIFLWLKRRINRVFTLLIGCLFMSWLLTFPQVAKGINDSKMKYRNTSWLLHLGGSEFLLHQIFLNLGVTFFFTVSLIACFLLIISLWRHKSQMQLNNTAFRDLNTEAHVKAMKVLTSFLILFILHVIGIIIEVACGSAPENKVLFSFGFIITAIYPWGHSLILILGNSKLKQACWKALQQLKCCNKGKTLRASQ</sequence>
<evidence type="ECO:0000256" key="8">
    <source>
        <dbReference type="ARBA" id="ARBA00023136"/>
    </source>
</evidence>
<keyword evidence="3 13" id="KW-0919">Taste</keyword>
<evidence type="ECO:0000256" key="11">
    <source>
        <dbReference type="ARBA" id="ARBA00023224"/>
    </source>
</evidence>
<dbReference type="PANTHER" id="PTHR11394:SF63">
    <property type="entry name" value="TASTE RECEPTOR TYPE 2 MEMBER 10"/>
    <property type="match status" value="1"/>
</dbReference>
<dbReference type="GO" id="GO:0033038">
    <property type="term" value="F:bitter taste receptor activity"/>
    <property type="evidence" value="ECO:0007669"/>
    <property type="project" value="Ensembl"/>
</dbReference>
<name>A0A8D2CLI9_SCIVU</name>
<feature type="transmembrane region" description="Helical" evidence="14">
    <location>
        <begin position="84"/>
        <end position="109"/>
    </location>
</feature>
<dbReference type="Gene3D" id="1.20.1070.10">
    <property type="entry name" value="Rhodopsin 7-helix transmembrane proteins"/>
    <property type="match status" value="1"/>
</dbReference>
<evidence type="ECO:0000256" key="3">
    <source>
        <dbReference type="ARBA" id="ARBA00022480"/>
    </source>
</evidence>
<keyword evidence="7 13" id="KW-0297">G-protein coupled receptor</keyword>
<evidence type="ECO:0000256" key="7">
    <source>
        <dbReference type="ARBA" id="ARBA00023040"/>
    </source>
</evidence>
<evidence type="ECO:0000313" key="16">
    <source>
        <dbReference type="Proteomes" id="UP000694564"/>
    </source>
</evidence>
<dbReference type="OrthoDB" id="8876749at2759"/>
<feature type="transmembrane region" description="Helical" evidence="14">
    <location>
        <begin position="129"/>
        <end position="149"/>
    </location>
</feature>
<dbReference type="GeneTree" id="ENSGT01150000286975"/>
<feature type="transmembrane region" description="Helical" evidence="14">
    <location>
        <begin position="41"/>
        <end position="64"/>
    </location>
</feature>
<dbReference type="FunFam" id="1.20.1070.10:FF:000042">
    <property type="entry name" value="Taste receptor type 2 member 7"/>
    <property type="match status" value="1"/>
</dbReference>
<keyword evidence="6 14" id="KW-1133">Transmembrane helix</keyword>
<feature type="transmembrane region" description="Helical" evidence="14">
    <location>
        <begin position="6"/>
        <end position="29"/>
    </location>
</feature>
<dbReference type="Pfam" id="PF05296">
    <property type="entry name" value="TAS2R"/>
    <property type="match status" value="1"/>
</dbReference>
<dbReference type="AlphaFoldDB" id="A0A8D2CLI9"/>
<evidence type="ECO:0000256" key="12">
    <source>
        <dbReference type="RuleBase" id="RU004423"/>
    </source>
</evidence>
<reference evidence="15" key="1">
    <citation type="submission" date="2025-08" db="UniProtKB">
        <authorList>
            <consortium name="Ensembl"/>
        </authorList>
    </citation>
    <scope>IDENTIFICATION</scope>
</reference>
<feature type="transmembrane region" description="Helical" evidence="14">
    <location>
        <begin position="259"/>
        <end position="282"/>
    </location>
</feature>
<keyword evidence="9 13" id="KW-0675">Receptor</keyword>
<keyword evidence="5 13" id="KW-0812">Transmembrane</keyword>
<evidence type="ECO:0000256" key="9">
    <source>
        <dbReference type="ARBA" id="ARBA00023170"/>
    </source>
</evidence>
<dbReference type="GO" id="GO:0016020">
    <property type="term" value="C:membrane"/>
    <property type="evidence" value="ECO:0007669"/>
    <property type="project" value="UniProtKB-SubCell"/>
</dbReference>
<evidence type="ECO:0000256" key="4">
    <source>
        <dbReference type="ARBA" id="ARBA00022606"/>
    </source>
</evidence>
<evidence type="ECO:0000256" key="14">
    <source>
        <dbReference type="SAM" id="Phobius"/>
    </source>
</evidence>
<evidence type="ECO:0000256" key="2">
    <source>
        <dbReference type="ARBA" id="ARBA00007376"/>
    </source>
</evidence>
<dbReference type="GO" id="GO:0004930">
    <property type="term" value="F:G protein-coupled receptor activity"/>
    <property type="evidence" value="ECO:0007669"/>
    <property type="project" value="UniProtKB-KW"/>
</dbReference>
<evidence type="ECO:0000313" key="15">
    <source>
        <dbReference type="Ensembl" id="ENSSVLP00005004522.1"/>
    </source>
</evidence>
<accession>A0A8D2CLI9</accession>
<keyword evidence="4 13" id="KW-0716">Sensory transduction</keyword>
<dbReference type="CDD" id="cd15021">
    <property type="entry name" value="7tm_TAS2R10"/>
    <property type="match status" value="1"/>
</dbReference>